<feature type="non-terminal residue" evidence="1">
    <location>
        <position position="1"/>
    </location>
</feature>
<accession>A0ACC7LUD5</accession>
<organism evidence="1 2">
    <name type="scientific">Meishania litoralis</name>
    <dbReference type="NCBI Taxonomy" id="3434685"/>
    <lineage>
        <taxon>Bacteria</taxon>
        <taxon>Pseudomonadati</taxon>
        <taxon>Bacteroidota</taxon>
        <taxon>Flavobacteriia</taxon>
        <taxon>Flavobacteriales</taxon>
        <taxon>Flavobacteriaceae</taxon>
        <taxon>Meishania</taxon>
    </lineage>
</organism>
<comment type="caution">
    <text evidence="1">The sequence shown here is derived from an EMBL/GenBank/DDBJ whole genome shotgun (WGS) entry which is preliminary data.</text>
</comment>
<evidence type="ECO:0000313" key="2">
    <source>
        <dbReference type="Proteomes" id="UP001595191"/>
    </source>
</evidence>
<name>A0ACC7LUD5_9FLAO</name>
<gene>
    <name evidence="1" type="ORF">ACEZ3G_17030</name>
</gene>
<feature type="non-terminal residue" evidence="1">
    <location>
        <position position="534"/>
    </location>
</feature>
<proteinExistence type="predicted"/>
<evidence type="ECO:0000313" key="1">
    <source>
        <dbReference type="EMBL" id="MFH6605187.1"/>
    </source>
</evidence>
<reference evidence="1" key="1">
    <citation type="submission" date="2024-09" db="EMBL/GenBank/DDBJ databases">
        <authorList>
            <person name="Liu J."/>
        </authorList>
    </citation>
    <scope>NUCLEOTIDE SEQUENCE</scope>
    <source>
        <strain evidence="1">NBU2967</strain>
    </source>
</reference>
<dbReference type="EMBL" id="JBHFPV010000013">
    <property type="protein sequence ID" value="MFH6605187.1"/>
    <property type="molecule type" value="Genomic_DNA"/>
</dbReference>
<keyword evidence="2" id="KW-1185">Reference proteome</keyword>
<sequence>GLHSQSSTSQTAGQDGEWSPVLPFGIVPVAVANLPDGRLIAWSSQYKDTFLETGNGMTYTEIFDPSLGTHGQALGETTTQTDHDMFCPGINNLPDGRILSAGGTSSERTSIYDPATGIWSRAADMNINRGYQGNVTLSDGSVFTVGGSWSGSNQSSTNGGKDAELWSEATGWINLPGIQGEDIYTANDLAKEQQGLYRVDNHVWLWPAPNGQLFHAGPGEMMHWIDVSGSGSITDAGLRGPDTYSMKGTTVMFDVGKILKVGGAESYGNENTNNIPAKETSYVIDINDPANVTVAPTANNLSFSRTMHNSTVLPDGKVLVTGGLDQAEVFTDIGARLTAELYDPATNSWSSVAGMATPRTYHSVGILMTDGRVFVGGGGLCDLPYGGECVNHMDAEIYSPPYLFTAGGQLASRPVITGAPDTADYGEDIGVTTDTNVTEFSLIRFSAATHSTNNEQRRIPVATTGGTSHTLTVPGRNLLPPGYYMLFALDANGVPSVAKTIRIGTAIPLQNNPNLVMHLPFDETSGSVAADVSG</sequence>
<dbReference type="Proteomes" id="UP001595191">
    <property type="component" value="Unassembled WGS sequence"/>
</dbReference>
<protein>
    <submittedName>
        <fullName evidence="1">Galactose oxidase-like domain-containing protein</fullName>
    </submittedName>
</protein>